<feature type="region of interest" description="Disordered" evidence="5">
    <location>
        <begin position="81"/>
        <end position="103"/>
    </location>
</feature>
<sequence length="370" mass="39791">MVWTGVAALVATFTFLIYKHPVSTWETHLGFASPIFAWWRRRQTQDDHNLPPDSAPENPGHEAEGIPAEKIEHSINETGMEDDAAEHTSSEERTPKAKPADSSCVATISEIPTFELKDCSSTPTSASASASTPATVPESSKFENVRPQTQQVEAAQPRAMPPPSLPPSIKPPTSGPNFASSSSSLTPPPGRGSLMPPPPRPTGGTLRPPASAASSLRAPMNRSSTVGTLSPRPGRLQSSRSVPLEPGHSPLDWAALTSNPKNSQRLRGDDVPADTYLRVTPAMLKAHNGRKGTNAWTSYMGKVYNITPYIPFHPGGKGELLRCAGKDAARLFNEVHPWVNWDGMLGECLVGILVSDNDAVVRGNSWEEMD</sequence>
<protein>
    <submittedName>
        <fullName evidence="8">Heme/steroid binding protein</fullName>
    </submittedName>
</protein>
<evidence type="ECO:0000256" key="3">
    <source>
        <dbReference type="ARBA" id="ARBA00023004"/>
    </source>
</evidence>
<dbReference type="Pfam" id="PF00173">
    <property type="entry name" value="Cyt-b5"/>
    <property type="match status" value="1"/>
</dbReference>
<reference evidence="8 9" key="1">
    <citation type="journal article" date="2016" name="Genome Biol. Evol.">
        <title>Divergent and convergent evolution of fungal pathogenicity.</title>
        <authorList>
            <person name="Shang Y."/>
            <person name="Xiao G."/>
            <person name="Zheng P."/>
            <person name="Cen K."/>
            <person name="Zhan S."/>
            <person name="Wang C."/>
        </authorList>
    </citation>
    <scope>NUCLEOTIDE SEQUENCE [LARGE SCALE GENOMIC DNA]</scope>
    <source>
        <strain evidence="8 9">ARSEF 7405</strain>
    </source>
</reference>
<evidence type="ECO:0000256" key="2">
    <source>
        <dbReference type="ARBA" id="ARBA00022723"/>
    </source>
</evidence>
<dbReference type="GO" id="GO:0046872">
    <property type="term" value="F:metal ion binding"/>
    <property type="evidence" value="ECO:0007669"/>
    <property type="project" value="UniProtKB-UniRule"/>
</dbReference>
<keyword evidence="1 4" id="KW-0349">Heme</keyword>
<feature type="chain" id="PRO_5007877753" evidence="6">
    <location>
        <begin position="25"/>
        <end position="370"/>
    </location>
</feature>
<feature type="region of interest" description="Disordered" evidence="5">
    <location>
        <begin position="117"/>
        <end position="269"/>
    </location>
</feature>
<evidence type="ECO:0000256" key="6">
    <source>
        <dbReference type="SAM" id="SignalP"/>
    </source>
</evidence>
<feature type="compositionally biased region" description="Basic and acidic residues" evidence="5">
    <location>
        <begin position="85"/>
        <end position="99"/>
    </location>
</feature>
<evidence type="ECO:0000256" key="4">
    <source>
        <dbReference type="RuleBase" id="RU362121"/>
    </source>
</evidence>
<dbReference type="PROSITE" id="PS50255">
    <property type="entry name" value="CYTOCHROME_B5_2"/>
    <property type="match status" value="1"/>
</dbReference>
<feature type="compositionally biased region" description="Low complexity" evidence="5">
    <location>
        <begin position="202"/>
        <end position="219"/>
    </location>
</feature>
<dbReference type="AlphaFoldDB" id="A0A166ND38"/>
<dbReference type="PANTHER" id="PTHR46237:SF1">
    <property type="entry name" value="CYTOCHROME B5 REDUCTASE 4"/>
    <property type="match status" value="1"/>
</dbReference>
<comment type="caution">
    <text evidence="8">The sequence shown here is derived from an EMBL/GenBank/DDBJ whole genome shotgun (WGS) entry which is preliminary data.</text>
</comment>
<keyword evidence="2 4" id="KW-0479">Metal-binding</keyword>
<accession>A0A166ND38</accession>
<dbReference type="Gene3D" id="3.10.120.10">
    <property type="entry name" value="Cytochrome b5-like heme/steroid binding domain"/>
    <property type="match status" value="1"/>
</dbReference>
<feature type="compositionally biased region" description="Low complexity" evidence="5">
    <location>
        <begin position="120"/>
        <end position="139"/>
    </location>
</feature>
<dbReference type="VEuPathDB" id="FungiDB:AAP_04377"/>
<feature type="domain" description="Cytochrome b5 heme-binding" evidence="7">
    <location>
        <begin position="276"/>
        <end position="354"/>
    </location>
</feature>
<dbReference type="EMBL" id="AZGZ01000021">
    <property type="protein sequence ID" value="KZZ89230.1"/>
    <property type="molecule type" value="Genomic_DNA"/>
</dbReference>
<dbReference type="PROSITE" id="PS00191">
    <property type="entry name" value="CYTOCHROME_B5_1"/>
    <property type="match status" value="1"/>
</dbReference>
<feature type="compositionally biased region" description="Pro residues" evidence="5">
    <location>
        <begin position="186"/>
        <end position="201"/>
    </location>
</feature>
<name>A0A166ND38_9EURO</name>
<evidence type="ECO:0000256" key="5">
    <source>
        <dbReference type="SAM" id="MobiDB-lite"/>
    </source>
</evidence>
<dbReference type="SMART" id="SM01117">
    <property type="entry name" value="Cyt-b5"/>
    <property type="match status" value="1"/>
</dbReference>
<dbReference type="GO" id="GO:0004128">
    <property type="term" value="F:cytochrome-b5 reductase activity, acting on NAD(P)H"/>
    <property type="evidence" value="ECO:0007669"/>
    <property type="project" value="TreeGrafter"/>
</dbReference>
<feature type="compositionally biased region" description="Pro residues" evidence="5">
    <location>
        <begin position="159"/>
        <end position="174"/>
    </location>
</feature>
<gene>
    <name evidence="8" type="ORF">AAP_04377</name>
</gene>
<keyword evidence="6" id="KW-0732">Signal</keyword>
<keyword evidence="3 4" id="KW-0408">Iron</keyword>
<dbReference type="PANTHER" id="PTHR46237">
    <property type="entry name" value="CYTOCHROME B5 REDUCTASE 4 FAMILY MEMBER"/>
    <property type="match status" value="1"/>
</dbReference>
<dbReference type="OrthoDB" id="432299at2759"/>
<evidence type="ECO:0000313" key="9">
    <source>
        <dbReference type="Proteomes" id="UP000242877"/>
    </source>
</evidence>
<feature type="compositionally biased region" description="Polar residues" evidence="5">
    <location>
        <begin position="256"/>
        <end position="265"/>
    </location>
</feature>
<organism evidence="8 9">
    <name type="scientific">Ascosphaera apis ARSEF 7405</name>
    <dbReference type="NCBI Taxonomy" id="392613"/>
    <lineage>
        <taxon>Eukaryota</taxon>
        <taxon>Fungi</taxon>
        <taxon>Dikarya</taxon>
        <taxon>Ascomycota</taxon>
        <taxon>Pezizomycotina</taxon>
        <taxon>Eurotiomycetes</taxon>
        <taxon>Eurotiomycetidae</taxon>
        <taxon>Onygenales</taxon>
        <taxon>Ascosphaeraceae</taxon>
        <taxon>Ascosphaera</taxon>
    </lineage>
</organism>
<dbReference type="FunFam" id="3.10.120.10:FF:000001">
    <property type="entry name" value="Cytochrome b5 reductase 4"/>
    <property type="match status" value="1"/>
</dbReference>
<dbReference type="InterPro" id="IPR036400">
    <property type="entry name" value="Cyt_B5-like_heme/steroid_sf"/>
</dbReference>
<dbReference type="Proteomes" id="UP000242877">
    <property type="component" value="Unassembled WGS sequence"/>
</dbReference>
<evidence type="ECO:0000259" key="7">
    <source>
        <dbReference type="PROSITE" id="PS50255"/>
    </source>
</evidence>
<dbReference type="GO" id="GO:0005737">
    <property type="term" value="C:cytoplasm"/>
    <property type="evidence" value="ECO:0007669"/>
    <property type="project" value="TreeGrafter"/>
</dbReference>
<evidence type="ECO:0000313" key="8">
    <source>
        <dbReference type="EMBL" id="KZZ89230.1"/>
    </source>
</evidence>
<evidence type="ECO:0000256" key="1">
    <source>
        <dbReference type="ARBA" id="ARBA00022617"/>
    </source>
</evidence>
<keyword evidence="9" id="KW-1185">Reference proteome</keyword>
<dbReference type="InterPro" id="IPR018506">
    <property type="entry name" value="Cyt_B5_heme-BS"/>
</dbReference>
<dbReference type="InterPro" id="IPR051872">
    <property type="entry name" value="Cytochrome_b5/Flavoprotein_Rdt"/>
</dbReference>
<proteinExistence type="inferred from homology"/>
<comment type="similarity">
    <text evidence="4">Belongs to the cytochrome b5 family.</text>
</comment>
<dbReference type="GO" id="GO:0020037">
    <property type="term" value="F:heme binding"/>
    <property type="evidence" value="ECO:0007669"/>
    <property type="project" value="UniProtKB-UniRule"/>
</dbReference>
<dbReference type="SUPFAM" id="SSF55856">
    <property type="entry name" value="Cytochrome b5-like heme/steroid binding domain"/>
    <property type="match status" value="1"/>
</dbReference>
<feature type="signal peptide" evidence="6">
    <location>
        <begin position="1"/>
        <end position="24"/>
    </location>
</feature>
<dbReference type="InterPro" id="IPR001199">
    <property type="entry name" value="Cyt_B5-like_heme/steroid-bd"/>
</dbReference>
<feature type="compositionally biased region" description="Polar residues" evidence="5">
    <location>
        <begin position="175"/>
        <end position="185"/>
    </location>
</feature>